<dbReference type="PROSITE" id="PS50253">
    <property type="entry name" value="COX3"/>
    <property type="match status" value="1"/>
</dbReference>
<evidence type="ECO:0000313" key="12">
    <source>
        <dbReference type="EMBL" id="AFP83651.1"/>
    </source>
</evidence>
<dbReference type="HOGENOM" id="CLU_044071_3_0_6"/>
<sequence>MNKINKKILGIWLFFITDCIMFLCFFLSFYLSKNIFFLNNKFYNYRIILIETILLLLCSFLSLKYLKNNKKKYIFLNIFFSFIFLILEYKDYIHLKKLNLTNNYNNYFSNYYLIIFFHAFHVILSIFFSLNIIFIRIIKFNFKVINIMYSLFWHFIHIIWLCLIFIIYLKK</sequence>
<feature type="transmembrane region" description="Helical" evidence="10">
    <location>
        <begin position="12"/>
        <end position="31"/>
    </location>
</feature>
<dbReference type="GO" id="GO:0004129">
    <property type="term" value="F:cytochrome-c oxidase activity"/>
    <property type="evidence" value="ECO:0007669"/>
    <property type="project" value="UniProtKB-EC"/>
</dbReference>
<keyword evidence="5" id="KW-1278">Translocase</keyword>
<evidence type="ECO:0000256" key="8">
    <source>
        <dbReference type="ARBA" id="ARBA00031625"/>
    </source>
</evidence>
<dbReference type="PATRIC" id="fig|1202536.3.peg.176"/>
<keyword evidence="7 10" id="KW-0472">Membrane</keyword>
<protein>
    <recommendedName>
        <fullName evidence="3">cytochrome-c oxidase</fullName>
        <ecNumber evidence="3">7.1.1.9</ecNumber>
    </recommendedName>
    <alternativeName>
        <fullName evidence="8">Cytochrome c oxidase polypeptide III</fullName>
    </alternativeName>
</protein>
<dbReference type="KEGG" id="cru:A33U_0207"/>
<evidence type="ECO:0000259" key="11">
    <source>
        <dbReference type="PROSITE" id="PS50253"/>
    </source>
</evidence>
<evidence type="ECO:0000256" key="5">
    <source>
        <dbReference type="ARBA" id="ARBA00022967"/>
    </source>
</evidence>
<dbReference type="EC" id="7.1.1.9" evidence="3"/>
<name>J7GW57_CARRU</name>
<feature type="transmembrane region" description="Helical" evidence="10">
    <location>
        <begin position="43"/>
        <end position="66"/>
    </location>
</feature>
<feature type="transmembrane region" description="Helical" evidence="10">
    <location>
        <begin position="147"/>
        <end position="169"/>
    </location>
</feature>
<dbReference type="Gene3D" id="1.20.120.80">
    <property type="entry name" value="Cytochrome c oxidase, subunit III, four-helix bundle"/>
    <property type="match status" value="1"/>
</dbReference>
<comment type="subcellular location">
    <subcellularLocation>
        <location evidence="9">Cell membrane</location>
        <topology evidence="9">Multi-pass membrane protein</topology>
    </subcellularLocation>
    <subcellularLocation>
        <location evidence="1">Membrane</location>
        <topology evidence="1">Multi-pass membrane protein</topology>
    </subcellularLocation>
</comment>
<evidence type="ECO:0000256" key="9">
    <source>
        <dbReference type="RuleBase" id="RU003376"/>
    </source>
</evidence>
<evidence type="ECO:0000256" key="2">
    <source>
        <dbReference type="ARBA" id="ARBA00010581"/>
    </source>
</evidence>
<evidence type="ECO:0000256" key="1">
    <source>
        <dbReference type="ARBA" id="ARBA00004141"/>
    </source>
</evidence>
<dbReference type="Proteomes" id="UP000003932">
    <property type="component" value="Chromosome"/>
</dbReference>
<dbReference type="InterPro" id="IPR035973">
    <property type="entry name" value="Cyt_c_oxidase_su3-like_sf"/>
</dbReference>
<gene>
    <name evidence="12" type="primary">cyoC</name>
    <name evidence="12" type="ORF">A33U_0207</name>
</gene>
<dbReference type="PANTHER" id="PTHR11403:SF7">
    <property type="entry name" value="CYTOCHROME C OXIDASE SUBUNIT 3"/>
    <property type="match status" value="1"/>
</dbReference>
<keyword evidence="6 10" id="KW-1133">Transmembrane helix</keyword>
<organism evidence="12 13">
    <name type="scientific">Candidatus Carsonella ruddii CE isolate Thao2000</name>
    <dbReference type="NCBI Taxonomy" id="1202536"/>
    <lineage>
        <taxon>Bacteria</taxon>
        <taxon>Pseudomonadati</taxon>
        <taxon>Pseudomonadota</taxon>
        <taxon>Gammaproteobacteria</taxon>
        <taxon>Oceanospirillales</taxon>
        <taxon>Halomonadaceae</taxon>
        <taxon>Zymobacter group</taxon>
        <taxon>Candidatus Carsonella</taxon>
    </lineage>
</organism>
<dbReference type="InterPro" id="IPR013833">
    <property type="entry name" value="Cyt_c_oxidase_su3_a-hlx"/>
</dbReference>
<keyword evidence="4 9" id="KW-0812">Transmembrane</keyword>
<dbReference type="InterPro" id="IPR024791">
    <property type="entry name" value="Cyt_c/ubiquinol_Oxase_su3"/>
</dbReference>
<dbReference type="AlphaFoldDB" id="J7GW57"/>
<reference evidence="12 13" key="1">
    <citation type="journal article" date="2012" name="Mol. Biol. Evol.">
        <title>Genome reduction and co-evolution between the primary and secondary bacterial symbionts of psyllids.</title>
        <authorList>
            <person name="Sloan D.B."/>
            <person name="Moran N.A."/>
        </authorList>
    </citation>
    <scope>NUCLEOTIDE SEQUENCE [LARGE SCALE GENOMIC DNA]</scope>
    <source>
        <strain evidence="12 13">CE</strain>
    </source>
</reference>
<dbReference type="RefSeq" id="WP_014886952.1">
    <property type="nucleotide sequence ID" value="NC_018414.1"/>
</dbReference>
<evidence type="ECO:0000256" key="10">
    <source>
        <dbReference type="SAM" id="Phobius"/>
    </source>
</evidence>
<evidence type="ECO:0000256" key="4">
    <source>
        <dbReference type="ARBA" id="ARBA00022692"/>
    </source>
</evidence>
<dbReference type="GO" id="GO:0019646">
    <property type="term" value="P:aerobic electron transport chain"/>
    <property type="evidence" value="ECO:0007669"/>
    <property type="project" value="InterPro"/>
</dbReference>
<dbReference type="OrthoDB" id="9810850at2"/>
<dbReference type="InterPro" id="IPR000298">
    <property type="entry name" value="Cyt_c_oxidase-like_su3"/>
</dbReference>
<evidence type="ECO:0000256" key="7">
    <source>
        <dbReference type="ARBA" id="ARBA00023136"/>
    </source>
</evidence>
<evidence type="ECO:0000313" key="13">
    <source>
        <dbReference type="Proteomes" id="UP000003932"/>
    </source>
</evidence>
<dbReference type="GO" id="GO:0005886">
    <property type="term" value="C:plasma membrane"/>
    <property type="evidence" value="ECO:0007669"/>
    <property type="project" value="UniProtKB-SubCell"/>
</dbReference>
<feature type="domain" description="Heme-copper oxidase subunit III family profile" evidence="11">
    <location>
        <begin position="1"/>
        <end position="171"/>
    </location>
</feature>
<dbReference type="EMBL" id="CP003541">
    <property type="protein sequence ID" value="AFP83651.1"/>
    <property type="molecule type" value="Genomic_DNA"/>
</dbReference>
<feature type="transmembrane region" description="Helical" evidence="10">
    <location>
        <begin position="110"/>
        <end position="135"/>
    </location>
</feature>
<evidence type="ECO:0000256" key="6">
    <source>
        <dbReference type="ARBA" id="ARBA00022989"/>
    </source>
</evidence>
<proteinExistence type="inferred from homology"/>
<dbReference type="PANTHER" id="PTHR11403">
    <property type="entry name" value="CYTOCHROME C OXIDASE SUBUNIT III"/>
    <property type="match status" value="1"/>
</dbReference>
<accession>J7GW57</accession>
<dbReference type="STRING" id="1202536.A33U_0207"/>
<feature type="transmembrane region" description="Helical" evidence="10">
    <location>
        <begin position="73"/>
        <end position="90"/>
    </location>
</feature>
<evidence type="ECO:0000256" key="3">
    <source>
        <dbReference type="ARBA" id="ARBA00012949"/>
    </source>
</evidence>
<comment type="similarity">
    <text evidence="2 9">Belongs to the cytochrome c oxidase subunit 3 family.</text>
</comment>
<dbReference type="SUPFAM" id="SSF81452">
    <property type="entry name" value="Cytochrome c oxidase subunit III-like"/>
    <property type="match status" value="1"/>
</dbReference>